<evidence type="ECO:0000259" key="1">
    <source>
        <dbReference type="PROSITE" id="PS50943"/>
    </source>
</evidence>
<dbReference type="InterPro" id="IPR010982">
    <property type="entry name" value="Lambda_DNA-bd_dom_sf"/>
</dbReference>
<name>A0A6C0FBI0_9ZZZZ</name>
<protein>
    <recommendedName>
        <fullName evidence="1">HTH cro/C1-type domain-containing protein</fullName>
    </recommendedName>
</protein>
<dbReference type="AlphaFoldDB" id="A0A6C0FBI0"/>
<organism evidence="2">
    <name type="scientific">viral metagenome</name>
    <dbReference type="NCBI Taxonomy" id="1070528"/>
    <lineage>
        <taxon>unclassified sequences</taxon>
        <taxon>metagenomes</taxon>
        <taxon>organismal metagenomes</taxon>
    </lineage>
</organism>
<accession>A0A6C0FBI0</accession>
<feature type="domain" description="HTH cro/C1-type" evidence="1">
    <location>
        <begin position="55"/>
        <end position="91"/>
    </location>
</feature>
<dbReference type="Gene3D" id="1.10.260.40">
    <property type="entry name" value="lambda repressor-like DNA-binding domains"/>
    <property type="match status" value="1"/>
</dbReference>
<dbReference type="CDD" id="cd00093">
    <property type="entry name" value="HTH_XRE"/>
    <property type="match status" value="1"/>
</dbReference>
<dbReference type="EMBL" id="MN738829">
    <property type="protein sequence ID" value="QHT38211.1"/>
    <property type="molecule type" value="Genomic_DNA"/>
</dbReference>
<dbReference type="InterPro" id="IPR001387">
    <property type="entry name" value="Cro/C1-type_HTH"/>
</dbReference>
<evidence type="ECO:0000313" key="2">
    <source>
        <dbReference type="EMBL" id="QHT38211.1"/>
    </source>
</evidence>
<reference evidence="2" key="1">
    <citation type="journal article" date="2020" name="Nature">
        <title>Giant virus diversity and host interactions through global metagenomics.</title>
        <authorList>
            <person name="Schulz F."/>
            <person name="Roux S."/>
            <person name="Paez-Espino D."/>
            <person name="Jungbluth S."/>
            <person name="Walsh D.A."/>
            <person name="Denef V.J."/>
            <person name="McMahon K.D."/>
            <person name="Konstantinidis K.T."/>
            <person name="Eloe-Fadrosh E.A."/>
            <person name="Kyrpides N.C."/>
            <person name="Woyke T."/>
        </authorList>
    </citation>
    <scope>NUCLEOTIDE SEQUENCE</scope>
    <source>
        <strain evidence="2">GVMAG-S-ERX556101-89</strain>
    </source>
</reference>
<sequence length="108" mass="12479">MNHQDWKPVIFDNSKSLPKIAKPAVSRNVSKSAKLDSGGDLPEIKKQKILYGKQITNMRIIKNWSQKEFARKLNITENLMKQYETDKIEPTGQHKTLIQRVTGINFNQ</sequence>
<proteinExistence type="predicted"/>
<dbReference type="PROSITE" id="PS50943">
    <property type="entry name" value="HTH_CROC1"/>
    <property type="match status" value="1"/>
</dbReference>
<dbReference type="GO" id="GO:0003677">
    <property type="term" value="F:DNA binding"/>
    <property type="evidence" value="ECO:0007669"/>
    <property type="project" value="InterPro"/>
</dbReference>
<dbReference type="SUPFAM" id="SSF47413">
    <property type="entry name" value="lambda repressor-like DNA-binding domains"/>
    <property type="match status" value="1"/>
</dbReference>